<dbReference type="Proteomes" id="UP000078046">
    <property type="component" value="Unassembled WGS sequence"/>
</dbReference>
<dbReference type="MEROPS" id="M14.026"/>
<dbReference type="InterPro" id="IPR050821">
    <property type="entry name" value="Cytosolic_carboxypeptidase"/>
</dbReference>
<evidence type="ECO:0000256" key="9">
    <source>
        <dbReference type="PROSITE-ProRule" id="PRU01379"/>
    </source>
</evidence>
<dbReference type="OrthoDB" id="10253041at2759"/>
<keyword evidence="7" id="KW-0862">Zinc</keyword>
<keyword evidence="5" id="KW-0479">Metal-binding</keyword>
<evidence type="ECO:0000313" key="12">
    <source>
        <dbReference type="Proteomes" id="UP000078046"/>
    </source>
</evidence>
<organism evidence="11 12">
    <name type="scientific">Intoshia linei</name>
    <dbReference type="NCBI Taxonomy" id="1819745"/>
    <lineage>
        <taxon>Eukaryota</taxon>
        <taxon>Metazoa</taxon>
        <taxon>Spiralia</taxon>
        <taxon>Lophotrochozoa</taxon>
        <taxon>Mesozoa</taxon>
        <taxon>Orthonectida</taxon>
        <taxon>Rhopaluridae</taxon>
        <taxon>Intoshia</taxon>
    </lineage>
</organism>
<keyword evidence="12" id="KW-1185">Reference proteome</keyword>
<evidence type="ECO:0000256" key="2">
    <source>
        <dbReference type="ARBA" id="ARBA00005988"/>
    </source>
</evidence>
<dbReference type="GO" id="GO:0004181">
    <property type="term" value="F:metallocarboxypeptidase activity"/>
    <property type="evidence" value="ECO:0007669"/>
    <property type="project" value="InterPro"/>
</dbReference>
<feature type="domain" description="Peptidase M14" evidence="10">
    <location>
        <begin position="322"/>
        <end position="595"/>
    </location>
</feature>
<evidence type="ECO:0000256" key="1">
    <source>
        <dbReference type="ARBA" id="ARBA00001947"/>
    </source>
</evidence>
<dbReference type="Gene3D" id="2.60.40.3120">
    <property type="match status" value="1"/>
</dbReference>
<feature type="active site" description="Proton donor/acceptor" evidence="9">
    <location>
        <position position="559"/>
    </location>
</feature>
<evidence type="ECO:0000256" key="7">
    <source>
        <dbReference type="ARBA" id="ARBA00022833"/>
    </source>
</evidence>
<comment type="caution">
    <text evidence="11">The sequence shown here is derived from an EMBL/GenBank/DDBJ whole genome shotgun (WGS) entry which is preliminary data.</text>
</comment>
<dbReference type="PROSITE" id="PS52035">
    <property type="entry name" value="PEPTIDASE_M14"/>
    <property type="match status" value="1"/>
</dbReference>
<dbReference type="PANTHER" id="PTHR12756">
    <property type="entry name" value="CYTOSOLIC CARBOXYPEPTIDASE"/>
    <property type="match status" value="1"/>
</dbReference>
<name>A0A177B4W6_9BILA</name>
<dbReference type="InterPro" id="IPR000834">
    <property type="entry name" value="Peptidase_M14"/>
</dbReference>
<keyword evidence="3" id="KW-0121">Carboxypeptidase</keyword>
<sequence length="936" mass="110077">MNSEVITSSDWVTRNNQWKCILEKTSFFNLSNRELQENLLKTTQIIMNNDVKNSTIQLRKPRLLYGCNESIYTPRWPHGSEVVEELSLLEDIHDNVEHFYNDVDKDVKIPLSKSLDTKSNLVYDYIPNVGKYFTKSFVGGKAMIEYFQTNKKLNLKIMQSQHILEFESRFESGNLSKAYHIKENEYELWLQKDLFTNRHTQWYFFKIKKCKIGCTYRITIQNFTKVNSLYNFGMKPLFYSEMNAKYKNIAWTRRGNNIKYYKNNIKYIFKLPCNSGEFIDLPFKCRDIFRYTRSNENVNYYSLTFTFSVDYKDDVVYFAHCYPYTYTRLQKYLKKVFNNKEIYKICQQRVLCQTLAGNLVHVLTITSSDRDSYSIDSSKRKAIVLSARVHPGETNSSWIIEGFLDFILSNTEEAKILRGLFVFKIIPMLNPDGVIVGNYRCSLSGRDLNRQYRTILKDIYAPIWHSRIMTKKLIRERTVMLYCDIHGHSRKQNYFLYGCSTGEDPKRRLSQRIFPMILVSSSPNMGNYDSCRYKLQKSKEGTGRITFWRMGILNSYTLEASFCGSTIGDKKNTHFSQFDYMRIGKDFGDAILDYCDPNPAKIKTKKPKKLKSIKIRNAFYKNLKKSYMNQDLERDKKLTKNNERKKYILNKKKNKMNENVEYNKIINKEELIPTDVRSTSVSVKYRYSYNNNQTNSNVLQYSQLEPCTPRKFKPNPNKNGFETEVINRPTIYSNQHNKPEVNKNCHLILNFNINQIKPKKLLVRQPNDTPTVKPLLFNNESQNDEQNNFTPMNKNEKYLQSNSCITLTIEKNSKQNDKHSKVIELVLNGILKNTDNFKVRKKTSLTSNDSNKDKKKLVNAGNLCSRVNINDEFPIQFTDNKTSQPVRQNSILDPKNLNKSRGIKRNIIIHVIYIFTSIKREYSYTHGKGWVDKVLN</sequence>
<gene>
    <name evidence="11" type="ORF">A3Q56_03498</name>
</gene>
<dbReference type="Pfam" id="PF18027">
    <property type="entry name" value="Pepdidase_M14_N"/>
    <property type="match status" value="1"/>
</dbReference>
<proteinExistence type="inferred from homology"/>
<protein>
    <submittedName>
        <fullName evidence="11">ATP/GTP-binding protein-like 2</fullName>
    </submittedName>
</protein>
<dbReference type="AlphaFoldDB" id="A0A177B4W6"/>
<evidence type="ECO:0000256" key="8">
    <source>
        <dbReference type="ARBA" id="ARBA00023049"/>
    </source>
</evidence>
<evidence type="ECO:0000313" key="11">
    <source>
        <dbReference type="EMBL" id="OAF68752.1"/>
    </source>
</evidence>
<reference evidence="11 12" key="1">
    <citation type="submission" date="2016-04" db="EMBL/GenBank/DDBJ databases">
        <title>The genome of Intoshia linei affirms orthonectids as highly simplified spiralians.</title>
        <authorList>
            <person name="Mikhailov K.V."/>
            <person name="Slusarev G.S."/>
            <person name="Nikitin M.A."/>
            <person name="Logacheva M.D."/>
            <person name="Penin A."/>
            <person name="Aleoshin V."/>
            <person name="Panchin Y.V."/>
        </authorList>
    </citation>
    <scope>NUCLEOTIDE SEQUENCE [LARGE SCALE GENOMIC DNA]</scope>
    <source>
        <strain evidence="11">Intl2013</strain>
        <tissue evidence="11">Whole animal</tissue>
    </source>
</reference>
<evidence type="ECO:0000259" key="10">
    <source>
        <dbReference type="PROSITE" id="PS52035"/>
    </source>
</evidence>
<evidence type="ECO:0000256" key="6">
    <source>
        <dbReference type="ARBA" id="ARBA00022801"/>
    </source>
</evidence>
<evidence type="ECO:0000256" key="3">
    <source>
        <dbReference type="ARBA" id="ARBA00022645"/>
    </source>
</evidence>
<comment type="similarity">
    <text evidence="2 9">Belongs to the peptidase M14 family.</text>
</comment>
<dbReference type="Pfam" id="PF00246">
    <property type="entry name" value="Peptidase_M14"/>
    <property type="match status" value="1"/>
</dbReference>
<keyword evidence="4" id="KW-0645">Protease</keyword>
<dbReference type="GO" id="GO:0006508">
    <property type="term" value="P:proteolysis"/>
    <property type="evidence" value="ECO:0007669"/>
    <property type="project" value="UniProtKB-KW"/>
</dbReference>
<dbReference type="SUPFAM" id="SSF53187">
    <property type="entry name" value="Zn-dependent exopeptidases"/>
    <property type="match status" value="1"/>
</dbReference>
<keyword evidence="6" id="KW-0378">Hydrolase</keyword>
<dbReference type="PANTHER" id="PTHR12756:SF45">
    <property type="entry name" value="CYTOSOLIC CARBOXYPEPTIDASE NNA1"/>
    <property type="match status" value="1"/>
</dbReference>
<dbReference type="FunFam" id="3.40.630.10:FF:000011">
    <property type="entry name" value="cytosolic carboxypeptidase 2 isoform X1"/>
    <property type="match status" value="1"/>
</dbReference>
<accession>A0A177B4W6</accession>
<keyword evidence="8" id="KW-0482">Metalloprotease</keyword>
<dbReference type="EMBL" id="LWCA01000393">
    <property type="protein sequence ID" value="OAF68752.1"/>
    <property type="molecule type" value="Genomic_DNA"/>
</dbReference>
<dbReference type="Gene3D" id="3.40.630.10">
    <property type="entry name" value="Zn peptidases"/>
    <property type="match status" value="1"/>
</dbReference>
<evidence type="ECO:0000256" key="5">
    <source>
        <dbReference type="ARBA" id="ARBA00022723"/>
    </source>
</evidence>
<dbReference type="GO" id="GO:0008270">
    <property type="term" value="F:zinc ion binding"/>
    <property type="evidence" value="ECO:0007669"/>
    <property type="project" value="InterPro"/>
</dbReference>
<comment type="cofactor">
    <cofactor evidence="1">
        <name>Zn(2+)</name>
        <dbReference type="ChEBI" id="CHEBI:29105"/>
    </cofactor>
</comment>
<dbReference type="InterPro" id="IPR040626">
    <property type="entry name" value="Pepdidase_M14_N"/>
</dbReference>
<evidence type="ECO:0000256" key="4">
    <source>
        <dbReference type="ARBA" id="ARBA00022670"/>
    </source>
</evidence>